<organism evidence="2 3">
    <name type="scientific">Caloramator mitchellensis</name>
    <dbReference type="NCBI Taxonomy" id="908809"/>
    <lineage>
        <taxon>Bacteria</taxon>
        <taxon>Bacillati</taxon>
        <taxon>Bacillota</taxon>
        <taxon>Clostridia</taxon>
        <taxon>Eubacteriales</taxon>
        <taxon>Clostridiaceae</taxon>
        <taxon>Caloramator</taxon>
    </lineage>
</organism>
<feature type="domain" description="Stress-response A/B barrel" evidence="1">
    <location>
        <begin position="2"/>
        <end position="98"/>
    </location>
</feature>
<dbReference type="EMBL" id="LKHP01000001">
    <property type="protein sequence ID" value="KRQ88090.1"/>
    <property type="molecule type" value="Genomic_DNA"/>
</dbReference>
<dbReference type="PANTHER" id="PTHR37832:SF1">
    <property type="entry name" value="STRESS-RESPONSE A_B BARREL DOMAIN-CONTAINING PROTEIN"/>
    <property type="match status" value="1"/>
</dbReference>
<dbReference type="AlphaFoldDB" id="A0A0R3JYE3"/>
<sequence>MVKHIVMWKLKDFAEGKTKEENIEIMKSMLEELIDKIGVIKKLEVGINFTESDAAFDVALYSEFETNEDLETYSKHPEHLKVGEFINKIRDARYVVDYKI</sequence>
<evidence type="ECO:0000313" key="2">
    <source>
        <dbReference type="EMBL" id="KRQ88090.1"/>
    </source>
</evidence>
<keyword evidence="3" id="KW-1185">Reference proteome</keyword>
<dbReference type="Proteomes" id="UP000052015">
    <property type="component" value="Unassembled WGS sequence"/>
</dbReference>
<evidence type="ECO:0000259" key="1">
    <source>
        <dbReference type="PROSITE" id="PS51502"/>
    </source>
</evidence>
<evidence type="ECO:0000313" key="3">
    <source>
        <dbReference type="Proteomes" id="UP000052015"/>
    </source>
</evidence>
<protein>
    <submittedName>
        <fullName evidence="2">Stress responsive A/B Barrel Domain protein</fullName>
    </submittedName>
</protein>
<name>A0A0R3JYE3_CALMK</name>
<dbReference type="Gene3D" id="3.30.70.100">
    <property type="match status" value="1"/>
</dbReference>
<dbReference type="STRING" id="908809.ABG79_00257"/>
<dbReference type="RefSeq" id="WP_057976295.1">
    <property type="nucleotide sequence ID" value="NZ_LKHP01000001.1"/>
</dbReference>
<comment type="caution">
    <text evidence="2">The sequence shown here is derived from an EMBL/GenBank/DDBJ whole genome shotgun (WGS) entry which is preliminary data.</text>
</comment>
<gene>
    <name evidence="2" type="ORF">ABG79_00257</name>
</gene>
<dbReference type="Pfam" id="PF07876">
    <property type="entry name" value="Dabb"/>
    <property type="match status" value="1"/>
</dbReference>
<accession>A0A0R3JYE3</accession>
<dbReference type="PROSITE" id="PS51502">
    <property type="entry name" value="S_R_A_B_BARREL"/>
    <property type="match status" value="1"/>
</dbReference>
<dbReference type="SUPFAM" id="SSF54909">
    <property type="entry name" value="Dimeric alpha+beta barrel"/>
    <property type="match status" value="1"/>
</dbReference>
<dbReference type="InterPro" id="IPR013097">
    <property type="entry name" value="Dabb"/>
</dbReference>
<dbReference type="PANTHER" id="PTHR37832">
    <property type="entry name" value="BLL2683 PROTEIN"/>
    <property type="match status" value="1"/>
</dbReference>
<proteinExistence type="predicted"/>
<dbReference type="OrthoDB" id="9808130at2"/>
<dbReference type="PATRIC" id="fig|908809.3.peg.258"/>
<reference evidence="2 3" key="1">
    <citation type="submission" date="2015-09" db="EMBL/GenBank/DDBJ databases">
        <title>Draft genome sequence of a Caloramator mitchellensis, a moderate thermophile from the Great Artesian Basin of Australia.</title>
        <authorList>
            <person name="Patel B.K."/>
        </authorList>
    </citation>
    <scope>NUCLEOTIDE SEQUENCE [LARGE SCALE GENOMIC DNA]</scope>
    <source>
        <strain evidence="2 3">VF08</strain>
    </source>
</reference>
<dbReference type="SMART" id="SM00886">
    <property type="entry name" value="Dabb"/>
    <property type="match status" value="1"/>
</dbReference>
<dbReference type="InterPro" id="IPR011008">
    <property type="entry name" value="Dimeric_a/b-barrel"/>
</dbReference>